<sequence length="103" mass="11156">MAIALIGLGIFCALVGCAPCAYLFERARVNDTCPSIAMGLAGVIWSYLLLCGVMAIVKIVAATQIMTFALAVVVTFLMFWGIESARAFRLFSYQAESHRRGES</sequence>
<organism evidence="2 3">
    <name type="scientific">Atopobium minutum</name>
    <dbReference type="NCBI Taxonomy" id="1381"/>
    <lineage>
        <taxon>Bacteria</taxon>
        <taxon>Bacillati</taxon>
        <taxon>Actinomycetota</taxon>
        <taxon>Coriobacteriia</taxon>
        <taxon>Coriobacteriales</taxon>
        <taxon>Atopobiaceae</taxon>
        <taxon>Atopobium</taxon>
    </lineage>
</organism>
<evidence type="ECO:0000256" key="1">
    <source>
        <dbReference type="SAM" id="Phobius"/>
    </source>
</evidence>
<feature type="transmembrane region" description="Helical" evidence="1">
    <location>
        <begin position="64"/>
        <end position="82"/>
    </location>
</feature>
<keyword evidence="1" id="KW-0812">Transmembrane</keyword>
<evidence type="ECO:0000313" key="3">
    <source>
        <dbReference type="Proteomes" id="UP000183687"/>
    </source>
</evidence>
<dbReference type="AlphaFoldDB" id="A0AB38A6Z8"/>
<dbReference type="RefSeq" id="WP_002562803.1">
    <property type="nucleotide sequence ID" value="NZ_FNSH01000001.1"/>
</dbReference>
<reference evidence="2 3" key="1">
    <citation type="submission" date="2016-10" db="EMBL/GenBank/DDBJ databases">
        <authorList>
            <person name="Varghese N."/>
            <person name="Submissions S."/>
        </authorList>
    </citation>
    <scope>NUCLEOTIDE SEQUENCE [LARGE SCALE GENOMIC DNA]</scope>
    <source>
        <strain evidence="2 3">DSM 20586</strain>
    </source>
</reference>
<feature type="transmembrane region" description="Helical" evidence="1">
    <location>
        <begin position="36"/>
        <end position="57"/>
    </location>
</feature>
<name>A0AB38A6Z8_9ACTN</name>
<keyword evidence="1" id="KW-1133">Transmembrane helix</keyword>
<protein>
    <recommendedName>
        <fullName evidence="4">PQ loop repeat-containing protein</fullName>
    </recommendedName>
</protein>
<gene>
    <name evidence="2" type="ORF">SAMN04489746_1041</name>
</gene>
<dbReference type="EMBL" id="FNSH01000001">
    <property type="protein sequence ID" value="SEB77570.1"/>
    <property type="molecule type" value="Genomic_DNA"/>
</dbReference>
<evidence type="ECO:0008006" key="4">
    <source>
        <dbReference type="Google" id="ProtNLM"/>
    </source>
</evidence>
<accession>A0AB38A6Z8</accession>
<proteinExistence type="predicted"/>
<comment type="caution">
    <text evidence="2">The sequence shown here is derived from an EMBL/GenBank/DDBJ whole genome shotgun (WGS) entry which is preliminary data.</text>
</comment>
<dbReference type="Proteomes" id="UP000183687">
    <property type="component" value="Unassembled WGS sequence"/>
</dbReference>
<keyword evidence="1" id="KW-0472">Membrane</keyword>
<evidence type="ECO:0000313" key="2">
    <source>
        <dbReference type="EMBL" id="SEB77570.1"/>
    </source>
</evidence>